<evidence type="ECO:0008006" key="8">
    <source>
        <dbReference type="Google" id="ProtNLM"/>
    </source>
</evidence>
<gene>
    <name evidence="6" type="ORF">GCM10009742_12060</name>
</gene>
<evidence type="ECO:0000256" key="3">
    <source>
        <dbReference type="ARBA" id="ARBA00022801"/>
    </source>
</evidence>
<keyword evidence="3" id="KW-0378">Hydrolase</keyword>
<dbReference type="PANTHER" id="PTHR31609">
    <property type="entry name" value="YDJC DEACETYLASE FAMILY MEMBER"/>
    <property type="match status" value="1"/>
</dbReference>
<dbReference type="Gene3D" id="3.20.20.370">
    <property type="entry name" value="Glycoside hydrolase/deacetylase"/>
    <property type="match status" value="1"/>
</dbReference>
<name>A0ABN2D5X4_9ACTN</name>
<evidence type="ECO:0000256" key="4">
    <source>
        <dbReference type="ARBA" id="ARBA00022842"/>
    </source>
</evidence>
<evidence type="ECO:0000313" key="6">
    <source>
        <dbReference type="EMBL" id="GAA1571069.1"/>
    </source>
</evidence>
<keyword evidence="7" id="KW-1185">Reference proteome</keyword>
<dbReference type="PANTHER" id="PTHR31609:SF1">
    <property type="entry name" value="CARBOHYDRATE DEACETYLASE"/>
    <property type="match status" value="1"/>
</dbReference>
<dbReference type="InterPro" id="IPR011330">
    <property type="entry name" value="Glyco_hydro/deAcase_b/a-brl"/>
</dbReference>
<dbReference type="InterPro" id="IPR006879">
    <property type="entry name" value="YdjC-like"/>
</dbReference>
<dbReference type="RefSeq" id="WP_344188362.1">
    <property type="nucleotide sequence ID" value="NZ_BAAAND010000001.1"/>
</dbReference>
<proteinExistence type="predicted"/>
<keyword evidence="5" id="KW-0119">Carbohydrate metabolism</keyword>
<evidence type="ECO:0000256" key="1">
    <source>
        <dbReference type="ARBA" id="ARBA00001946"/>
    </source>
</evidence>
<comment type="caution">
    <text evidence="6">The sequence shown here is derived from an EMBL/GenBank/DDBJ whole genome shotgun (WGS) entry which is preliminary data.</text>
</comment>
<evidence type="ECO:0000256" key="2">
    <source>
        <dbReference type="ARBA" id="ARBA00022723"/>
    </source>
</evidence>
<dbReference type="EMBL" id="BAAAND010000001">
    <property type="protein sequence ID" value="GAA1571069.1"/>
    <property type="molecule type" value="Genomic_DNA"/>
</dbReference>
<organism evidence="6 7">
    <name type="scientific">Kribbella karoonensis</name>
    <dbReference type="NCBI Taxonomy" id="324851"/>
    <lineage>
        <taxon>Bacteria</taxon>
        <taxon>Bacillati</taxon>
        <taxon>Actinomycetota</taxon>
        <taxon>Actinomycetes</taxon>
        <taxon>Propionibacteriales</taxon>
        <taxon>Kribbellaceae</taxon>
        <taxon>Kribbella</taxon>
    </lineage>
</organism>
<evidence type="ECO:0000313" key="7">
    <source>
        <dbReference type="Proteomes" id="UP001500190"/>
    </source>
</evidence>
<sequence>MTGVQLVVRGDDFGMCHAVNAGTVEAFRNGIVTQVSVMAACPWFEEASVLAREFAIPVGVHQTLTCEWDFLRWRPLTDGPSLVGEDGTFRRTVADAKAAVSHAEVVRELSAQAGKLSAAGLDVEYLDVHMGLAAPAAYGEVAAAVGAPFIGAEEMFASAETLSNRDAADKKAWLLEYLHALTPGVHLLITHCAAAHPELGAIHRPGSDTYRWAEEYRLSDQAVVTDPEIRQAIDDLSIELTTVREAFRA</sequence>
<evidence type="ECO:0000256" key="5">
    <source>
        <dbReference type="ARBA" id="ARBA00023277"/>
    </source>
</evidence>
<accession>A0ABN2D5X4</accession>
<dbReference type="Proteomes" id="UP001500190">
    <property type="component" value="Unassembled WGS sequence"/>
</dbReference>
<dbReference type="SUPFAM" id="SSF88713">
    <property type="entry name" value="Glycoside hydrolase/deacetylase"/>
    <property type="match status" value="1"/>
</dbReference>
<keyword evidence="4" id="KW-0460">Magnesium</keyword>
<comment type="cofactor">
    <cofactor evidence="1">
        <name>Mg(2+)</name>
        <dbReference type="ChEBI" id="CHEBI:18420"/>
    </cofactor>
</comment>
<dbReference type="Pfam" id="PF04794">
    <property type="entry name" value="YdjC"/>
    <property type="match status" value="1"/>
</dbReference>
<protein>
    <recommendedName>
        <fullName evidence="8">ChbG/HpnK family deacetylase</fullName>
    </recommendedName>
</protein>
<reference evidence="6 7" key="1">
    <citation type="journal article" date="2019" name="Int. J. Syst. Evol. Microbiol.">
        <title>The Global Catalogue of Microorganisms (GCM) 10K type strain sequencing project: providing services to taxonomists for standard genome sequencing and annotation.</title>
        <authorList>
            <consortium name="The Broad Institute Genomics Platform"/>
            <consortium name="The Broad Institute Genome Sequencing Center for Infectious Disease"/>
            <person name="Wu L."/>
            <person name="Ma J."/>
        </authorList>
    </citation>
    <scope>NUCLEOTIDE SEQUENCE [LARGE SCALE GENOMIC DNA]</scope>
    <source>
        <strain evidence="6 7">JCM 14304</strain>
    </source>
</reference>
<keyword evidence="2" id="KW-0479">Metal-binding</keyword>